<evidence type="ECO:0000256" key="7">
    <source>
        <dbReference type="PROSITE-ProRule" id="PRU01016"/>
    </source>
</evidence>
<dbReference type="Gene3D" id="3.90.120.10">
    <property type="entry name" value="DNA Methylase, subunit A, domain 2"/>
    <property type="match status" value="2"/>
</dbReference>
<dbReference type="PROSITE" id="PS51679">
    <property type="entry name" value="SAM_MT_C5"/>
    <property type="match status" value="1"/>
</dbReference>
<dbReference type="PRINTS" id="PR00105">
    <property type="entry name" value="C5METTRFRASE"/>
</dbReference>
<evidence type="ECO:0000313" key="11">
    <source>
        <dbReference type="Proteomes" id="UP000271974"/>
    </source>
</evidence>
<dbReference type="PANTHER" id="PTHR46098:SF1">
    <property type="entry name" value="TRNA (CYTOSINE(38)-C(5))-METHYLTRANSFERASE"/>
    <property type="match status" value="1"/>
</dbReference>
<keyword evidence="11" id="KW-1185">Reference proteome</keyword>
<dbReference type="EC" id="2.1.1.204" evidence="4"/>
<evidence type="ECO:0000313" key="10">
    <source>
        <dbReference type="EMBL" id="RUS89907.1"/>
    </source>
</evidence>
<reference evidence="10 11" key="1">
    <citation type="submission" date="2019-01" db="EMBL/GenBank/DDBJ databases">
        <title>A draft genome assembly of the solar-powered sea slug Elysia chlorotica.</title>
        <authorList>
            <person name="Cai H."/>
            <person name="Li Q."/>
            <person name="Fang X."/>
            <person name="Li J."/>
            <person name="Curtis N.E."/>
            <person name="Altenburger A."/>
            <person name="Shibata T."/>
            <person name="Feng M."/>
            <person name="Maeda T."/>
            <person name="Schwartz J.A."/>
            <person name="Shigenobu S."/>
            <person name="Lundholm N."/>
            <person name="Nishiyama T."/>
            <person name="Yang H."/>
            <person name="Hasebe M."/>
            <person name="Li S."/>
            <person name="Pierce S.K."/>
            <person name="Wang J."/>
        </authorList>
    </citation>
    <scope>NUCLEOTIDE SEQUENCE [LARGE SCALE GENOMIC DNA]</scope>
    <source>
        <strain evidence="10">EC2010</strain>
        <tissue evidence="10">Whole organism of an adult</tissue>
    </source>
</reference>
<dbReference type="PROSITE" id="PS00095">
    <property type="entry name" value="C5_MTASE_2"/>
    <property type="match status" value="1"/>
</dbReference>
<organism evidence="10 11">
    <name type="scientific">Elysia chlorotica</name>
    <name type="common">Eastern emerald elysia</name>
    <name type="synonym">Sea slug</name>
    <dbReference type="NCBI Taxonomy" id="188477"/>
    <lineage>
        <taxon>Eukaryota</taxon>
        <taxon>Metazoa</taxon>
        <taxon>Spiralia</taxon>
        <taxon>Lophotrochozoa</taxon>
        <taxon>Mollusca</taxon>
        <taxon>Gastropoda</taxon>
        <taxon>Heterobranchia</taxon>
        <taxon>Euthyneura</taxon>
        <taxon>Panpulmonata</taxon>
        <taxon>Sacoglossa</taxon>
        <taxon>Placobranchoidea</taxon>
        <taxon>Plakobranchidae</taxon>
        <taxon>Elysia</taxon>
    </lineage>
</organism>
<comment type="caution">
    <text evidence="10">The sequence shown here is derived from an EMBL/GenBank/DDBJ whole genome shotgun (WGS) entry which is preliminary data.</text>
</comment>
<dbReference type="Gene3D" id="3.40.50.150">
    <property type="entry name" value="Vaccinia Virus protein VP39"/>
    <property type="match status" value="1"/>
</dbReference>
<evidence type="ECO:0000256" key="4">
    <source>
        <dbReference type="ARBA" id="ARBA00039081"/>
    </source>
</evidence>
<feature type="region of interest" description="Disordered" evidence="9">
    <location>
        <begin position="204"/>
        <end position="254"/>
    </location>
</feature>
<dbReference type="GO" id="GO:0032259">
    <property type="term" value="P:methylation"/>
    <property type="evidence" value="ECO:0007669"/>
    <property type="project" value="UniProtKB-KW"/>
</dbReference>
<evidence type="ECO:0000256" key="6">
    <source>
        <dbReference type="ARBA" id="ARBA00042810"/>
    </source>
</evidence>
<dbReference type="Proteomes" id="UP000271974">
    <property type="component" value="Unassembled WGS sequence"/>
</dbReference>
<evidence type="ECO:0000256" key="9">
    <source>
        <dbReference type="SAM" id="MobiDB-lite"/>
    </source>
</evidence>
<evidence type="ECO:0000256" key="2">
    <source>
        <dbReference type="ARBA" id="ARBA00022679"/>
    </source>
</evidence>
<dbReference type="GO" id="GO:0008168">
    <property type="term" value="F:methyltransferase activity"/>
    <property type="evidence" value="ECO:0007669"/>
    <property type="project" value="UniProtKB-KW"/>
</dbReference>
<feature type="compositionally biased region" description="Low complexity" evidence="9">
    <location>
        <begin position="219"/>
        <end position="244"/>
    </location>
</feature>
<dbReference type="InterPro" id="IPR031303">
    <property type="entry name" value="C5_meth_CS"/>
</dbReference>
<dbReference type="GO" id="GO:0005634">
    <property type="term" value="C:nucleus"/>
    <property type="evidence" value="ECO:0007669"/>
    <property type="project" value="TreeGrafter"/>
</dbReference>
<feature type="active site" evidence="7">
    <location>
        <position position="84"/>
    </location>
</feature>
<keyword evidence="1 7" id="KW-0489">Methyltransferase</keyword>
<proteinExistence type="inferred from homology"/>
<evidence type="ECO:0000256" key="1">
    <source>
        <dbReference type="ARBA" id="ARBA00022603"/>
    </source>
</evidence>
<sequence>MAASTQQQLRVLELYSGIGGMHWALEESGISYEVVMAVDINTTANKIYRHNFPDVNLLSFGLEKLSLKKLESLKVNAILMSPPCQPFTRVGKKGDCNDVRTQSFLHLLHLIRQLEKKPTYILVENVKGFETSQTRELLVECLSSCGYTHQEFLLTPLQFGIPNCRLRYYLVAKCGGSFSFNASPQVIIELPPMCHVNRSTDHCKKRKTDSINSQDDTYSPSPTVISHSSSNPSIEPEPSQSQTSKTESVSKDDVSQIRQDNILGLTNHNPEQELEKHAVELREAGRNMRYCEEEEKFVTEHSRPLSEFMETLSHEDLSQYLLSDKELRFFVVMDIVFPALKKSICFTKRYGHYVEGAGSVVQTSTDVKATQEASRFKSQAVALQNSQTWGEEELSLLRRLELRYFTPREVANLLCFPMNFGFPEGVSNIQKYRVLGNSLNVHVVSTLIKLMVT</sequence>
<dbReference type="NCBIfam" id="TIGR00675">
    <property type="entry name" value="dcm"/>
    <property type="match status" value="1"/>
</dbReference>
<evidence type="ECO:0000256" key="5">
    <source>
        <dbReference type="ARBA" id="ARBA00039681"/>
    </source>
</evidence>
<dbReference type="InterPro" id="IPR001525">
    <property type="entry name" value="C5_MeTfrase"/>
</dbReference>
<dbReference type="SUPFAM" id="SSF53335">
    <property type="entry name" value="S-adenosyl-L-methionine-dependent methyltransferases"/>
    <property type="match status" value="1"/>
</dbReference>
<evidence type="ECO:0000256" key="8">
    <source>
        <dbReference type="RuleBase" id="RU000416"/>
    </source>
</evidence>
<protein>
    <recommendedName>
        <fullName evidence="5">tRNA (cytosine(38)-C(5))-methyltransferase</fullName>
        <ecNumber evidence="4">2.1.1.204</ecNumber>
    </recommendedName>
    <alternativeName>
        <fullName evidence="6">DNA (cytosine-5)-methyltransferase-like protein 2</fullName>
    </alternativeName>
</protein>
<accession>A0A3S1AEN7</accession>
<keyword evidence="3 7" id="KW-0949">S-adenosyl-L-methionine</keyword>
<dbReference type="OrthoDB" id="414133at2759"/>
<evidence type="ECO:0000256" key="3">
    <source>
        <dbReference type="ARBA" id="ARBA00022691"/>
    </source>
</evidence>
<keyword evidence="2 7" id="KW-0808">Transferase</keyword>
<name>A0A3S1AEN7_ELYCH</name>
<dbReference type="InterPro" id="IPR029063">
    <property type="entry name" value="SAM-dependent_MTases_sf"/>
</dbReference>
<dbReference type="STRING" id="188477.A0A3S1AEN7"/>
<dbReference type="InterPro" id="IPR050750">
    <property type="entry name" value="C5-MTase"/>
</dbReference>
<dbReference type="EMBL" id="RQTK01000045">
    <property type="protein sequence ID" value="RUS89907.1"/>
    <property type="molecule type" value="Genomic_DNA"/>
</dbReference>
<dbReference type="Pfam" id="PF00145">
    <property type="entry name" value="DNA_methylase"/>
    <property type="match status" value="1"/>
</dbReference>
<comment type="similarity">
    <text evidence="7 8">Belongs to the class I-like SAM-binding methyltransferase superfamily. C5-methyltransferase family.</text>
</comment>
<gene>
    <name evidence="10" type="ORF">EGW08_002348</name>
</gene>
<dbReference type="AlphaFoldDB" id="A0A3S1AEN7"/>
<dbReference type="PANTHER" id="PTHR46098">
    <property type="entry name" value="TRNA (CYTOSINE(38)-C(5))-METHYLTRANSFERASE"/>
    <property type="match status" value="1"/>
</dbReference>